<dbReference type="AlphaFoldDB" id="A0A1C6IPP0"/>
<proteinExistence type="predicted"/>
<dbReference type="EMBL" id="FMHG01000001">
    <property type="protein sequence ID" value="SCJ71847.1"/>
    <property type="molecule type" value="Genomic_DNA"/>
</dbReference>
<sequence length="115" mass="12585">MAELCRARCQPSAGAELYCRYADASGSGSDTFLGFCEPEVCTAEQLTASGNYRIKVAMKCGYGLLAPLPPDDIDLSDFFPTGAYRGRQAVVTLYRQEHFIGVPLLSDWDYAADEQ</sequence>
<name>A0A1C6IPP0_9FIRM</name>
<evidence type="ECO:0000313" key="1">
    <source>
        <dbReference type="EMBL" id="SCJ71847.1"/>
    </source>
</evidence>
<gene>
    <name evidence="1" type="ORF">SAMEA3545359_01604</name>
</gene>
<reference evidence="1" key="1">
    <citation type="submission" date="2015-09" db="EMBL/GenBank/DDBJ databases">
        <authorList>
            <consortium name="Pathogen Informatics"/>
        </authorList>
    </citation>
    <scope>NUCLEOTIDE SEQUENCE</scope>
    <source>
        <strain evidence="1">2789STDY5834896</strain>
    </source>
</reference>
<organism evidence="1">
    <name type="scientific">uncultured Anaerotruncus sp</name>
    <dbReference type="NCBI Taxonomy" id="905011"/>
    <lineage>
        <taxon>Bacteria</taxon>
        <taxon>Bacillati</taxon>
        <taxon>Bacillota</taxon>
        <taxon>Clostridia</taxon>
        <taxon>Eubacteriales</taxon>
        <taxon>Oscillospiraceae</taxon>
        <taxon>Anaerotruncus</taxon>
        <taxon>environmental samples</taxon>
    </lineage>
</organism>
<protein>
    <submittedName>
        <fullName evidence="1">Uncharacterized protein</fullName>
    </submittedName>
</protein>
<accession>A0A1C6IPP0</accession>